<feature type="compositionally biased region" description="Gly residues" evidence="1">
    <location>
        <begin position="456"/>
        <end position="466"/>
    </location>
</feature>
<feature type="compositionally biased region" description="Polar residues" evidence="1">
    <location>
        <begin position="970"/>
        <end position="986"/>
    </location>
</feature>
<feature type="region of interest" description="Disordered" evidence="1">
    <location>
        <begin position="1178"/>
        <end position="1211"/>
    </location>
</feature>
<feature type="compositionally biased region" description="Polar residues" evidence="1">
    <location>
        <begin position="491"/>
        <end position="520"/>
    </location>
</feature>
<evidence type="ECO:0000313" key="3">
    <source>
        <dbReference type="Proteomes" id="UP000078512"/>
    </source>
</evidence>
<feature type="compositionally biased region" description="Low complexity" evidence="1">
    <location>
        <begin position="642"/>
        <end position="653"/>
    </location>
</feature>
<feature type="region of interest" description="Disordered" evidence="1">
    <location>
        <begin position="943"/>
        <end position="999"/>
    </location>
</feature>
<sequence length="1431" mass="152568">MATIWHPLPGRLQSVSVADKNNIWGVTLDLQLCKFNSKTQQWQLVSVTSESINHARFSSSSAQSLQSAASNSSFSAAKKLSSFLPSLGGRTSSTPSTPTSGAIATMSPTTTAGAPAAQQKNGGTSSIPGTPAMTRANSSTSLLDTDTEEDTTVQVSAASDGTVVRLDRSLKAWYLIAPHNDHVDYEKDVIWIDLGHFWKCVSVASISQIWGLSDCGDIYYGTSDRFAMLEHAITSGAGYNKPTFTHISVGHDNVVLATDAHSGTVFRLKLHPTGACPPVWNALPGTGPGSRLHIVNCSLSTGDFIVGVAKDGRVYWYSRSVWTPLGGGAKLDNVGVGIDGYILGVDRDGDLFGCQLESTAIVVPSLDRTSSQEWANNAVKDDESLTPSSPQAPNGPSLFNTPRQQGMSKRPTSSPRELFEMAASTSAARKNRFPMGEMRIDTSSNGRAPSPLRDLGGAGGVPGPGGASWAAASPRTHYRSKAAPGLDRSDSQMSKRSYASDITTPKTPTGLNLSRPTTPGSPRVPDSDLSSSSAEQTLGKEAVAVVPVSTPSSHARASPLRIQTKGMPSSSSAPLSTDQGGESYFTSKPITTFGPSSNLSPLTSFPLDGNPYAAGSKPSSDNSAVQTPITPHSDSGNNFILSASSKSSSGSSSNNKLLTIPGSQQNANPQKDTIGDEESRSSTVDGISPPSSSSMSPSVSPPNRVPNVAATSVAPEAQGHQRQPVLREGEGRPKQHFQRPGEEAYVESVHGSVSLLNANGPVAAIETVEMAMVGINEHSDIHSVFDPPHDPPPSTSSAAAVGTATEIDSRQPSQTPLPPLPLSQPAVVDAVVPSSPQQQRMELNRLLSTSDKSEWIENGAHAVGGLGQAGDNNYYNDAMSDGVNIVGLEGQRNNDDEHVWYGDTAVVQPNLDQDKRDPSMGFSHLEQSTPSVLSTITITPAARAGSLQSQPSWNLSPFSTLGQQQQRQQTSLETAPQEYYQSTPPFSSNSNSYYNDANHSGQSRSFLPWDIKQELDEPSSSSLAPLSIFHHQQQEEDHYLEPYPRQDLLNQHRPSDSSEVLMLQQQEFLRLTRLRSQRSSVVAANDPALSAFSEKTEVLQDHPLPDKTEFDVNNNSGNFFNESTYYFQQQQLQQQQQQQQYQDFAPLSRQSQEYYDYNHTSQHQDNNEAMRLRLRKKSIPSTPSTPPPEVDASKNSKSKRMSVFIPPDSLPPEFDEILKNRESVQPNRAGHAIANANAANANANRVSNNIPNASAGSSGRNSRTSSSRGNPNVNADVNNAIADEPSHPSYSSTHLQNYVNTTMTYPHLHPQSGRSSVQSFNLAPTNVNPTNLTNPTNSMAGVYNFNPGPGSGSGAGAGRSPYGHGNVHGGISGNNRTTTTVGSGVAPSAISGGIAGEDAQGRWVGSPTGADNRVSTYGTSDIHKSRCCIIQ</sequence>
<proteinExistence type="predicted"/>
<feature type="compositionally biased region" description="Basic and acidic residues" evidence="1">
    <location>
        <begin position="780"/>
        <end position="789"/>
    </location>
</feature>
<dbReference type="EMBL" id="KV442040">
    <property type="protein sequence ID" value="OAQ29547.1"/>
    <property type="molecule type" value="Genomic_DNA"/>
</dbReference>
<feature type="compositionally biased region" description="Low complexity" evidence="1">
    <location>
        <begin position="542"/>
        <end position="553"/>
    </location>
</feature>
<feature type="compositionally biased region" description="Polar residues" evidence="1">
    <location>
        <begin position="946"/>
        <end position="962"/>
    </location>
</feature>
<feature type="compositionally biased region" description="Polar residues" evidence="1">
    <location>
        <begin position="566"/>
        <end position="603"/>
    </location>
</feature>
<feature type="compositionally biased region" description="Polar residues" evidence="1">
    <location>
        <begin position="385"/>
        <end position="415"/>
    </location>
</feature>
<feature type="region of interest" description="Disordered" evidence="1">
    <location>
        <begin position="378"/>
        <end position="743"/>
    </location>
</feature>
<feature type="compositionally biased region" description="Polar residues" evidence="1">
    <location>
        <begin position="654"/>
        <end position="671"/>
    </location>
</feature>
<feature type="region of interest" description="Disordered" evidence="1">
    <location>
        <begin position="780"/>
        <end position="823"/>
    </location>
</feature>
<accession>A0A197JW64</accession>
<dbReference type="Proteomes" id="UP000078512">
    <property type="component" value="Unassembled WGS sequence"/>
</dbReference>
<evidence type="ECO:0000313" key="2">
    <source>
        <dbReference type="EMBL" id="OAQ29547.1"/>
    </source>
</evidence>
<feature type="compositionally biased region" description="Low complexity" evidence="1">
    <location>
        <begin position="688"/>
        <end position="698"/>
    </location>
</feature>
<evidence type="ECO:0000256" key="1">
    <source>
        <dbReference type="SAM" id="MobiDB-lite"/>
    </source>
</evidence>
<feature type="compositionally biased region" description="Polar residues" evidence="1">
    <location>
        <begin position="118"/>
        <end position="128"/>
    </location>
</feature>
<feature type="region of interest" description="Disordered" evidence="1">
    <location>
        <begin position="1243"/>
        <end position="1276"/>
    </location>
</feature>
<protein>
    <submittedName>
        <fullName evidence="2">Uncharacterized protein</fullName>
    </submittedName>
</protein>
<feature type="region of interest" description="Disordered" evidence="1">
    <location>
        <begin position="86"/>
        <end position="152"/>
    </location>
</feature>
<reference evidence="2 3" key="1">
    <citation type="submission" date="2016-05" db="EMBL/GenBank/DDBJ databases">
        <title>Genome sequencing reveals origins of a unique bacterial endosymbiosis in the earliest lineages of terrestrial Fungi.</title>
        <authorList>
            <consortium name="DOE Joint Genome Institute"/>
            <person name="Uehling J."/>
            <person name="Gryganskyi A."/>
            <person name="Hameed K."/>
            <person name="Tschaplinski T."/>
            <person name="Misztal P."/>
            <person name="Wu S."/>
            <person name="Desiro A."/>
            <person name="Vande Pol N."/>
            <person name="Du Z.-Y."/>
            <person name="Zienkiewicz A."/>
            <person name="Zienkiewicz K."/>
            <person name="Morin E."/>
            <person name="Tisserant E."/>
            <person name="Splivallo R."/>
            <person name="Hainaut M."/>
            <person name="Henrissat B."/>
            <person name="Ohm R."/>
            <person name="Kuo A."/>
            <person name="Yan J."/>
            <person name="Lipzen A."/>
            <person name="Nolan M."/>
            <person name="Labutti K."/>
            <person name="Barry K."/>
            <person name="Goldstein A."/>
            <person name="Labbe J."/>
            <person name="Schadt C."/>
            <person name="Tuskan G."/>
            <person name="Grigoriev I."/>
            <person name="Martin F."/>
            <person name="Vilgalys R."/>
            <person name="Bonito G."/>
        </authorList>
    </citation>
    <scope>NUCLEOTIDE SEQUENCE [LARGE SCALE GENOMIC DNA]</scope>
    <source>
        <strain evidence="2 3">AG-77</strain>
    </source>
</reference>
<organism evidence="2 3">
    <name type="scientific">Linnemannia elongata AG-77</name>
    <dbReference type="NCBI Taxonomy" id="1314771"/>
    <lineage>
        <taxon>Eukaryota</taxon>
        <taxon>Fungi</taxon>
        <taxon>Fungi incertae sedis</taxon>
        <taxon>Mucoromycota</taxon>
        <taxon>Mortierellomycotina</taxon>
        <taxon>Mortierellomycetes</taxon>
        <taxon>Mortierellales</taxon>
        <taxon>Mortierellaceae</taxon>
        <taxon>Linnemannia</taxon>
    </lineage>
</organism>
<feature type="compositionally biased region" description="Low complexity" evidence="1">
    <location>
        <begin position="795"/>
        <end position="814"/>
    </location>
</feature>
<keyword evidence="3" id="KW-1185">Reference proteome</keyword>
<gene>
    <name evidence="2" type="ORF">K457DRAFT_137748</name>
</gene>
<name>A0A197JW64_9FUNG</name>
<feature type="compositionally biased region" description="Low complexity" evidence="1">
    <location>
        <begin position="91"/>
        <end position="117"/>
    </location>
</feature>
<dbReference type="OrthoDB" id="166585at2759"/>
<feature type="compositionally biased region" description="Polar residues" evidence="1">
    <location>
        <begin position="617"/>
        <end position="641"/>
    </location>
</feature>